<keyword evidence="2" id="KW-1185">Reference proteome</keyword>
<dbReference type="Proteomes" id="UP000029120">
    <property type="component" value="Unassembled WGS sequence"/>
</dbReference>
<feature type="non-terminal residue" evidence="1">
    <location>
        <position position="1"/>
    </location>
</feature>
<protein>
    <submittedName>
        <fullName evidence="1">Uncharacterized protein</fullName>
    </submittedName>
</protein>
<dbReference type="eggNOG" id="KOG0432">
    <property type="taxonomic scope" value="Eukaryota"/>
</dbReference>
<organism evidence="1 2">
    <name type="scientific">Arabis alpina</name>
    <name type="common">Alpine rock-cress</name>
    <dbReference type="NCBI Taxonomy" id="50452"/>
    <lineage>
        <taxon>Eukaryota</taxon>
        <taxon>Viridiplantae</taxon>
        <taxon>Streptophyta</taxon>
        <taxon>Embryophyta</taxon>
        <taxon>Tracheophyta</taxon>
        <taxon>Spermatophyta</taxon>
        <taxon>Magnoliopsida</taxon>
        <taxon>eudicotyledons</taxon>
        <taxon>Gunneridae</taxon>
        <taxon>Pentapetalae</taxon>
        <taxon>rosids</taxon>
        <taxon>malvids</taxon>
        <taxon>Brassicales</taxon>
        <taxon>Brassicaceae</taxon>
        <taxon>Arabideae</taxon>
        <taxon>Arabis</taxon>
    </lineage>
</organism>
<accession>A0A087FXS9</accession>
<name>A0A087FXS9_ARAAL</name>
<sequence>FKRSRNIPLGSDLTLFCSRIGVTEAYLLVVEKMLASEGIKRVELGREECTKRVWEWKEKYAI</sequence>
<dbReference type="EMBL" id="KL989343">
    <property type="protein sequence ID" value="KFK22431.1"/>
    <property type="molecule type" value="Genomic_DNA"/>
</dbReference>
<evidence type="ECO:0000313" key="2">
    <source>
        <dbReference type="Proteomes" id="UP000029120"/>
    </source>
</evidence>
<gene>
    <name evidence="1" type="ORF">AALP_AAs73179U000100</name>
</gene>
<evidence type="ECO:0000313" key="1">
    <source>
        <dbReference type="EMBL" id="KFK22431.1"/>
    </source>
</evidence>
<reference evidence="2" key="1">
    <citation type="journal article" date="2015" name="Nat. Plants">
        <title>Genome expansion of Arabis alpina linked with retrotransposition and reduced symmetric DNA methylation.</title>
        <authorList>
            <person name="Willing E.M."/>
            <person name="Rawat V."/>
            <person name="Mandakova T."/>
            <person name="Maumus F."/>
            <person name="James G.V."/>
            <person name="Nordstroem K.J."/>
            <person name="Becker C."/>
            <person name="Warthmann N."/>
            <person name="Chica C."/>
            <person name="Szarzynska B."/>
            <person name="Zytnicki M."/>
            <person name="Albani M.C."/>
            <person name="Kiefer C."/>
            <person name="Bergonzi S."/>
            <person name="Castaings L."/>
            <person name="Mateos J.L."/>
            <person name="Berns M.C."/>
            <person name="Bujdoso N."/>
            <person name="Piofczyk T."/>
            <person name="de Lorenzo L."/>
            <person name="Barrero-Sicilia C."/>
            <person name="Mateos I."/>
            <person name="Piednoel M."/>
            <person name="Hagmann J."/>
            <person name="Chen-Min-Tao R."/>
            <person name="Iglesias-Fernandez R."/>
            <person name="Schuster S.C."/>
            <person name="Alonso-Blanco C."/>
            <person name="Roudier F."/>
            <person name="Carbonero P."/>
            <person name="Paz-Ares J."/>
            <person name="Davis S.J."/>
            <person name="Pecinka A."/>
            <person name="Quesneville H."/>
            <person name="Colot V."/>
            <person name="Lysak M.A."/>
            <person name="Weigel D."/>
            <person name="Coupland G."/>
            <person name="Schneeberger K."/>
        </authorList>
    </citation>
    <scope>NUCLEOTIDE SEQUENCE [LARGE SCALE GENOMIC DNA]</scope>
    <source>
        <strain evidence="2">cv. Pajares</strain>
    </source>
</reference>
<dbReference type="Gramene" id="KFK22431">
    <property type="protein sequence ID" value="KFK22431"/>
    <property type="gene ID" value="AALP_AAs73179U000100"/>
</dbReference>
<dbReference type="OrthoDB" id="629407at2759"/>
<dbReference type="AlphaFoldDB" id="A0A087FXS9"/>
<proteinExistence type="predicted"/>